<dbReference type="InterPro" id="IPR026017">
    <property type="entry name" value="Lumazine-bd_dom"/>
</dbReference>
<proteinExistence type="predicted"/>
<evidence type="ECO:0000256" key="3">
    <source>
        <dbReference type="ARBA" id="ARBA00012827"/>
    </source>
</evidence>
<dbReference type="Pfam" id="PF00677">
    <property type="entry name" value="Lum_binding"/>
    <property type="match status" value="2"/>
</dbReference>
<dbReference type="GO" id="GO:0004746">
    <property type="term" value="F:riboflavin synthase activity"/>
    <property type="evidence" value="ECO:0007669"/>
    <property type="project" value="UniProtKB-EC"/>
</dbReference>
<dbReference type="PANTHER" id="PTHR21098">
    <property type="entry name" value="RIBOFLAVIN SYNTHASE ALPHA CHAIN"/>
    <property type="match status" value="1"/>
</dbReference>
<evidence type="ECO:0000256" key="1">
    <source>
        <dbReference type="ARBA" id="ARBA00002803"/>
    </source>
</evidence>
<keyword evidence="5" id="KW-0686">Riboflavin biosynthesis</keyword>
<sequence>MRSAGLLACCLSTVPAVEAWVASGLPQTPVRFRSTTLSRVNISPQAVFSGIVEEIGEVKRLELKKGLKLWDGSVGEGWELQVGAQTVLDGAYLGCSIAVNGVCLTVTEFDGDSFTAGLSPETLRRTNLQELPSGAPVNLERALAADGRNSGHFVQGHVDDVGVIEEMRPDGEALWIRVKAPPRLMPYIVPKGFIAIDGTSLTVCNTNVADSWFDFMLVAYTQSKIILPSKQVGDAVNLEVDVTAKYVERSMGAMLERIEALERRLKAQERACANCGTEFTG</sequence>
<dbReference type="SUPFAM" id="SSF63380">
    <property type="entry name" value="Riboflavin synthase domain-like"/>
    <property type="match status" value="2"/>
</dbReference>
<comment type="pathway">
    <text evidence="2">Cofactor biosynthesis; riboflavin biosynthesis; riboflavin from 2-hydroxy-3-oxobutyl phosphate and 5-amino-6-(D-ribitylamino)uracil: step 2/2.</text>
</comment>
<dbReference type="InterPro" id="IPR017938">
    <property type="entry name" value="Riboflavin_synthase-like_b-brl"/>
</dbReference>
<protein>
    <recommendedName>
        <fullName evidence="4">Riboflavin synthase</fullName>
        <ecNumber evidence="3">2.5.1.9</ecNumber>
    </recommendedName>
</protein>
<dbReference type="PROSITE" id="PS51177">
    <property type="entry name" value="LUMAZINE_BIND"/>
    <property type="match status" value="2"/>
</dbReference>
<evidence type="ECO:0000256" key="8">
    <source>
        <dbReference type="SAM" id="Coils"/>
    </source>
</evidence>
<accession>A0A7S4ETQ6</accession>
<feature type="signal peptide" evidence="9">
    <location>
        <begin position="1"/>
        <end position="19"/>
    </location>
</feature>
<gene>
    <name evidence="11" type="ORF">PCAR00345_LOCUS4160</name>
</gene>
<dbReference type="InterPro" id="IPR023366">
    <property type="entry name" value="ATP_synth_asu-like_sf"/>
</dbReference>
<evidence type="ECO:0000256" key="6">
    <source>
        <dbReference type="ARBA" id="ARBA00022679"/>
    </source>
</evidence>
<comment type="function">
    <text evidence="1">Catalyzes the dismutation of two molecules of 6,7-dimethyl-8-ribityllumazine, resulting in the formation of riboflavin and 5-amino-6-(D-ribitylamino)uracil.</text>
</comment>
<dbReference type="FunFam" id="2.40.30.20:FF:000003">
    <property type="entry name" value="Riboflavin synthase, alpha subunit"/>
    <property type="match status" value="1"/>
</dbReference>
<reference evidence="11" key="1">
    <citation type="submission" date="2021-01" db="EMBL/GenBank/DDBJ databases">
        <authorList>
            <person name="Corre E."/>
            <person name="Pelletier E."/>
            <person name="Niang G."/>
            <person name="Scheremetjew M."/>
            <person name="Finn R."/>
            <person name="Kale V."/>
            <person name="Holt S."/>
            <person name="Cochrane G."/>
            <person name="Meng A."/>
            <person name="Brown T."/>
            <person name="Cohen L."/>
        </authorList>
    </citation>
    <scope>NUCLEOTIDE SEQUENCE</scope>
    <source>
        <strain evidence="11">CCMP645</strain>
    </source>
</reference>
<dbReference type="CDD" id="cd00402">
    <property type="entry name" value="Riboflavin_synthase_like"/>
    <property type="match status" value="1"/>
</dbReference>
<dbReference type="Gene3D" id="2.40.30.20">
    <property type="match status" value="2"/>
</dbReference>
<dbReference type="InterPro" id="IPR001783">
    <property type="entry name" value="Lumazine-bd"/>
</dbReference>
<feature type="domain" description="Lumazine-binding" evidence="10">
    <location>
        <begin position="153"/>
        <end position="251"/>
    </location>
</feature>
<dbReference type="FunFam" id="2.40.30.20:FF:000004">
    <property type="entry name" value="Riboflavin synthase, alpha subunit"/>
    <property type="match status" value="1"/>
</dbReference>
<keyword evidence="6" id="KW-0808">Transferase</keyword>
<keyword evidence="7" id="KW-0677">Repeat</keyword>
<evidence type="ECO:0000313" key="11">
    <source>
        <dbReference type="EMBL" id="CAE0751575.1"/>
    </source>
</evidence>
<dbReference type="NCBIfam" id="TIGR00187">
    <property type="entry name" value="ribE"/>
    <property type="match status" value="1"/>
</dbReference>
<evidence type="ECO:0000259" key="10">
    <source>
        <dbReference type="PROSITE" id="PS51177"/>
    </source>
</evidence>
<dbReference type="EC" id="2.5.1.9" evidence="3"/>
<organism evidence="11">
    <name type="scientific">Chrysotila carterae</name>
    <name type="common">Marine alga</name>
    <name type="synonym">Syracosphaera carterae</name>
    <dbReference type="NCBI Taxonomy" id="13221"/>
    <lineage>
        <taxon>Eukaryota</taxon>
        <taxon>Haptista</taxon>
        <taxon>Haptophyta</taxon>
        <taxon>Prymnesiophyceae</taxon>
        <taxon>Isochrysidales</taxon>
        <taxon>Isochrysidaceae</taxon>
        <taxon>Chrysotila</taxon>
    </lineage>
</organism>
<evidence type="ECO:0000256" key="7">
    <source>
        <dbReference type="ARBA" id="ARBA00022737"/>
    </source>
</evidence>
<evidence type="ECO:0000256" key="4">
    <source>
        <dbReference type="ARBA" id="ARBA00013950"/>
    </source>
</evidence>
<keyword evidence="9" id="KW-0732">Signal</keyword>
<evidence type="ECO:0000256" key="2">
    <source>
        <dbReference type="ARBA" id="ARBA00004887"/>
    </source>
</evidence>
<dbReference type="NCBIfam" id="NF006767">
    <property type="entry name" value="PRK09289.1"/>
    <property type="match status" value="1"/>
</dbReference>
<evidence type="ECO:0000256" key="9">
    <source>
        <dbReference type="SAM" id="SignalP"/>
    </source>
</evidence>
<name>A0A7S4ETQ6_CHRCT</name>
<dbReference type="PANTHER" id="PTHR21098:SF0">
    <property type="entry name" value="RIBOFLAVIN SYNTHASE"/>
    <property type="match status" value="1"/>
</dbReference>
<feature type="domain" description="Lumazine-binding" evidence="10">
    <location>
        <begin position="47"/>
        <end position="152"/>
    </location>
</feature>
<dbReference type="GO" id="GO:0009231">
    <property type="term" value="P:riboflavin biosynthetic process"/>
    <property type="evidence" value="ECO:0007669"/>
    <property type="project" value="UniProtKB-KW"/>
</dbReference>
<feature type="coiled-coil region" evidence="8">
    <location>
        <begin position="251"/>
        <end position="278"/>
    </location>
</feature>
<dbReference type="AlphaFoldDB" id="A0A7S4ETQ6"/>
<feature type="chain" id="PRO_5031320667" description="Riboflavin synthase" evidence="9">
    <location>
        <begin position="20"/>
        <end position="281"/>
    </location>
</feature>
<dbReference type="EMBL" id="HBIZ01007255">
    <property type="protein sequence ID" value="CAE0751575.1"/>
    <property type="molecule type" value="Transcribed_RNA"/>
</dbReference>
<keyword evidence="8" id="KW-0175">Coiled coil</keyword>
<evidence type="ECO:0000256" key="5">
    <source>
        <dbReference type="ARBA" id="ARBA00022619"/>
    </source>
</evidence>